<reference evidence="6" key="1">
    <citation type="submission" date="2023-07" db="EMBL/GenBank/DDBJ databases">
        <authorList>
            <consortium name="CYATHOMIX"/>
        </authorList>
    </citation>
    <scope>NUCLEOTIDE SEQUENCE</scope>
    <source>
        <strain evidence="6">N/A</strain>
    </source>
</reference>
<dbReference type="AlphaFoldDB" id="A0AA36HGH9"/>
<dbReference type="Pfam" id="PF26022">
    <property type="entry name" value="CC_Liprin_beta"/>
    <property type="match status" value="1"/>
</dbReference>
<dbReference type="PROSITE" id="PS50105">
    <property type="entry name" value="SAM_DOMAIN"/>
    <property type="match status" value="2"/>
</dbReference>
<feature type="domain" description="SAM" evidence="5">
    <location>
        <begin position="735"/>
        <end position="799"/>
    </location>
</feature>
<dbReference type="SUPFAM" id="SSF47769">
    <property type="entry name" value="SAM/Pointed domain"/>
    <property type="match status" value="2"/>
</dbReference>
<feature type="compositionally biased region" description="Basic and acidic residues" evidence="4">
    <location>
        <begin position="60"/>
        <end position="84"/>
    </location>
</feature>
<dbReference type="SMART" id="SM00454">
    <property type="entry name" value="SAM"/>
    <property type="match status" value="3"/>
</dbReference>
<dbReference type="EMBL" id="CATQJL010000326">
    <property type="protein sequence ID" value="CAJ0609971.1"/>
    <property type="molecule type" value="Genomic_DNA"/>
</dbReference>
<dbReference type="Pfam" id="PF07647">
    <property type="entry name" value="SAM_2"/>
    <property type="match status" value="1"/>
</dbReference>
<feature type="region of interest" description="Disordered" evidence="4">
    <location>
        <begin position="421"/>
        <end position="448"/>
    </location>
</feature>
<keyword evidence="7" id="KW-1185">Reference proteome</keyword>
<proteinExistence type="predicted"/>
<dbReference type="InterPro" id="IPR013761">
    <property type="entry name" value="SAM/pointed_sf"/>
</dbReference>
<gene>
    <name evidence="6" type="ORF">CYNAS_LOCUS21954</name>
</gene>
<dbReference type="Gene3D" id="1.10.150.50">
    <property type="entry name" value="Transcription Factor, Ets-1"/>
    <property type="match status" value="3"/>
</dbReference>
<dbReference type="GO" id="GO:0048786">
    <property type="term" value="C:presynaptic active zone"/>
    <property type="evidence" value="ECO:0007669"/>
    <property type="project" value="TreeGrafter"/>
</dbReference>
<evidence type="ECO:0000313" key="7">
    <source>
        <dbReference type="Proteomes" id="UP001176961"/>
    </source>
</evidence>
<feature type="compositionally biased region" description="Basic and acidic residues" evidence="4">
    <location>
        <begin position="664"/>
        <end position="676"/>
    </location>
</feature>
<feature type="domain" description="SAM" evidence="5">
    <location>
        <begin position="807"/>
        <end position="870"/>
    </location>
</feature>
<feature type="region of interest" description="Disordered" evidence="4">
    <location>
        <begin position="639"/>
        <end position="676"/>
    </location>
</feature>
<feature type="region of interest" description="Disordered" evidence="4">
    <location>
        <begin position="231"/>
        <end position="259"/>
    </location>
</feature>
<dbReference type="InterPro" id="IPR001660">
    <property type="entry name" value="SAM"/>
</dbReference>
<comment type="caution">
    <text evidence="6">The sequence shown here is derived from an EMBL/GenBank/DDBJ whole genome shotgun (WGS) entry which is preliminary data.</text>
</comment>
<evidence type="ECO:0000256" key="3">
    <source>
        <dbReference type="SAM" id="Coils"/>
    </source>
</evidence>
<dbReference type="GO" id="GO:0007528">
    <property type="term" value="P:neuromuscular junction development"/>
    <property type="evidence" value="ECO:0007669"/>
    <property type="project" value="TreeGrafter"/>
</dbReference>
<feature type="region of interest" description="Disordered" evidence="4">
    <location>
        <begin position="24"/>
        <end position="106"/>
    </location>
</feature>
<dbReference type="InterPro" id="IPR029515">
    <property type="entry name" value="Liprin"/>
</dbReference>
<feature type="coiled-coil region" evidence="3">
    <location>
        <begin position="362"/>
        <end position="410"/>
    </location>
</feature>
<evidence type="ECO:0000259" key="5">
    <source>
        <dbReference type="PROSITE" id="PS50105"/>
    </source>
</evidence>
<protein>
    <recommendedName>
        <fullName evidence="5">SAM domain-containing protein</fullName>
    </recommendedName>
</protein>
<dbReference type="Proteomes" id="UP001176961">
    <property type="component" value="Unassembled WGS sequence"/>
</dbReference>
<feature type="compositionally biased region" description="Low complexity" evidence="4">
    <location>
        <begin position="94"/>
        <end position="105"/>
    </location>
</feature>
<feature type="compositionally biased region" description="Low complexity" evidence="4">
    <location>
        <begin position="701"/>
        <end position="714"/>
    </location>
</feature>
<feature type="compositionally biased region" description="Basic residues" evidence="4">
    <location>
        <begin position="238"/>
        <end position="247"/>
    </location>
</feature>
<dbReference type="Gene3D" id="1.10.287.1490">
    <property type="match status" value="1"/>
</dbReference>
<evidence type="ECO:0000256" key="2">
    <source>
        <dbReference type="ARBA" id="ARBA00023054"/>
    </source>
</evidence>
<dbReference type="PANTHER" id="PTHR12587:SF14">
    <property type="entry name" value="AT31531P"/>
    <property type="match status" value="1"/>
</dbReference>
<sequence length="1036" mass="116153">MDGFAEANLLLSSALEQLDDLIINGSKTTGSSTSQSGKAVVTPAKAMRDIDEGLDLENTQAHDADDDRSTKASDWSSKDWRDQTGSDGSSGVESPPSDIPTSSSSLYNPPKIYSDFVKAIEEHAITERPDLETQLKIMQWLTGRTPMKSSSFASDFHEHFSLSGSCSNSQNEVFANDQAVYFRNSGGSGNAFRDSFKINRSQRVLLPYVTQYSDSGFDSALSAGSSCSYLPPPPPYRMRSKQHKIHRSSSDSKYSTQQSTIPPYAAVQRAKHGARWNSQCSLSPSPSMSTVSCPEYPELQERLHRLAMARDSLSLQVSVLNEQVGAQKEKIRDLEALLTLKRNSLNSTEELLQEKYHYVGDCSELESKKLNLMEEVSSLKLRFATLEQQKNETEKKLKMSQNEIDHVNQSMHGMFIQKQLRSQANAGADRPTPMPSLKESQGAKQNEEMEQLRNAVQRLMADNEEKSHQINSLRNALDEQLRSRSQQDDFYSVSRWNEQPTYDLNTQIRRLLLEEPAEPMTHSTSYPLRLCSSSYQRQAVQPSSSFTSSLSNASSYHSWSQGGNRLYPAGVAGTRSEQNYRSPSSPAARQLAAELDELRRISTESHRNPSYSSTSLPRGMGNKASSTLALPTKKYSLTTGTSAVESDDEVARGVMRSTPASSRHNVDEKPLKRDRTRSSLRNLFSKLKRSTSHDRGGLLLGKGSSARSSSSIPRIPGPLSGGVELFPTLSHFVDWTSEQLAEWMGEVGFAQYVPEVAKNVRSGRHLLNMNNHEFETILGMKAPLHRKRLNLLLRRIEGNFDSPASNWDVQQTQKWLEDIGLPQYKDIFCENMIDGLMLLALTAADLYDMRVVNAHHFLCLSRSIQYLKMIDFDYDCLVRKFDESIISSYPRPDAVVHWTHSATCEWLRKIDLAEFTPNLLCAGTPGALMVYEPTFTAETLAEILQMPPHKTLLRRHLTTHFNQLLGQKIVAEKRDFLATGTHPQLVPGVRIKILKKGISLPRKKAKTEFYVEPTELLCPAVLRHKYPNKNQTGTFA</sequence>
<accession>A0AA36HGH9</accession>
<dbReference type="Pfam" id="PF00536">
    <property type="entry name" value="SAM_1"/>
    <property type="match status" value="2"/>
</dbReference>
<evidence type="ECO:0000256" key="4">
    <source>
        <dbReference type="SAM" id="MobiDB-lite"/>
    </source>
</evidence>
<dbReference type="PANTHER" id="PTHR12587">
    <property type="entry name" value="LAR INTERACTING PROTEIN LIP -RELATED PROTEIN"/>
    <property type="match status" value="1"/>
</dbReference>
<keyword evidence="1" id="KW-0677">Repeat</keyword>
<name>A0AA36HGH9_CYLNA</name>
<evidence type="ECO:0000256" key="1">
    <source>
        <dbReference type="ARBA" id="ARBA00022737"/>
    </source>
</evidence>
<feature type="compositionally biased region" description="Low complexity" evidence="4">
    <location>
        <begin position="25"/>
        <end position="38"/>
    </location>
</feature>
<evidence type="ECO:0000313" key="6">
    <source>
        <dbReference type="EMBL" id="CAJ0609971.1"/>
    </source>
</evidence>
<organism evidence="6 7">
    <name type="scientific">Cylicocyclus nassatus</name>
    <name type="common">Nematode worm</name>
    <dbReference type="NCBI Taxonomy" id="53992"/>
    <lineage>
        <taxon>Eukaryota</taxon>
        <taxon>Metazoa</taxon>
        <taxon>Ecdysozoa</taxon>
        <taxon>Nematoda</taxon>
        <taxon>Chromadorea</taxon>
        <taxon>Rhabditida</taxon>
        <taxon>Rhabditina</taxon>
        <taxon>Rhabditomorpha</taxon>
        <taxon>Strongyloidea</taxon>
        <taxon>Strongylidae</taxon>
        <taxon>Cylicocyclus</taxon>
    </lineage>
</organism>
<feature type="region of interest" description="Disordered" evidence="4">
    <location>
        <begin position="600"/>
        <end position="627"/>
    </location>
</feature>
<dbReference type="InterPro" id="IPR058914">
    <property type="entry name" value="LIPB1/2_CC"/>
</dbReference>
<feature type="region of interest" description="Disordered" evidence="4">
    <location>
        <begin position="694"/>
        <end position="714"/>
    </location>
</feature>
<keyword evidence="2 3" id="KW-0175">Coiled coil</keyword>